<sequence length="561" mass="63086">MDVDESIPEPGESIPEPDENDDRMVVNSVEGFVWRVDDMKRLHRFLILGSETPTYYIVRPTLGKENARAILNLLQGGRGVEVVNEILKFSTQGRTVKQDPIMLGLAMCARLGDLPTKRKAYEVLPQICRIPTHLFMFVGFCEMLSSPSTGWSRAHRNAMKNWYIGKASDPMKLAMDVTKYQKREGWSHRDVARLTHLKPDAANVPDGLFAIMMYIARGWNEVKQFYFPEDGTPPDRSTMTTKVLKFLEAVEDVKQLTVSDVSQVVDLILTHNLVREHIPTACLKSIEVWRALAKKMPMTAMIVNLGRMTSIGLLAEKSQETRNVCEKLQNAQLLRHARIHPFKVLVALKTYIDGHADKGKLSWTPNEEIVEALEKAFYYSFKHVESTQKRYLLALDVSGSMSYVGCAGTPCITPRVASAAMSMLVAKTEAEHHFVAFSNEIIPLMIDKDMSLDEVLALMKLIPMGGTDCALPMKYAIEKDLEIDVFVVYTDCETRKVDIQPSEALRQYREHSGIRDAKLIVVAMTSNGFTIADPDDPGMFDMAGFDSAAPEVMREFILGNI</sequence>
<accession>A0A7D9IAC9</accession>
<feature type="region of interest" description="Disordered" evidence="7">
    <location>
        <begin position="1"/>
        <end position="22"/>
    </location>
</feature>
<dbReference type="GO" id="GO:0005737">
    <property type="term" value="C:cytoplasm"/>
    <property type="evidence" value="ECO:0007669"/>
    <property type="project" value="UniProtKB-SubCell"/>
</dbReference>
<evidence type="ECO:0000256" key="2">
    <source>
        <dbReference type="ARBA" id="ARBA00007814"/>
    </source>
</evidence>
<dbReference type="AlphaFoldDB" id="A0A7D9IAC9"/>
<reference evidence="8" key="1">
    <citation type="submission" date="2020-04" db="EMBL/GenBank/DDBJ databases">
        <authorList>
            <person name="Alioto T."/>
            <person name="Alioto T."/>
            <person name="Gomez Garrido J."/>
        </authorList>
    </citation>
    <scope>NUCLEOTIDE SEQUENCE</scope>
    <source>
        <strain evidence="8">A484AB</strain>
    </source>
</reference>
<keyword evidence="6" id="KW-0687">Ribonucleoprotein</keyword>
<proteinExistence type="inferred from homology"/>
<dbReference type="GO" id="GO:0003723">
    <property type="term" value="F:RNA binding"/>
    <property type="evidence" value="ECO:0007669"/>
    <property type="project" value="UniProtKB-KW"/>
</dbReference>
<evidence type="ECO:0000256" key="1">
    <source>
        <dbReference type="ARBA" id="ARBA00004496"/>
    </source>
</evidence>
<dbReference type="PROSITE" id="PS50988">
    <property type="entry name" value="TROVE"/>
    <property type="match status" value="1"/>
</dbReference>
<dbReference type="Gene3D" id="3.40.50.410">
    <property type="entry name" value="von Willebrand factor, type A domain"/>
    <property type="match status" value="2"/>
</dbReference>
<dbReference type="InterPro" id="IPR056800">
    <property type="entry name" value="vWA_Ro60"/>
</dbReference>
<keyword evidence="5" id="KW-0694">RNA-binding</keyword>
<dbReference type="InterPro" id="IPR036465">
    <property type="entry name" value="vWFA_dom_sf"/>
</dbReference>
<evidence type="ECO:0000256" key="4">
    <source>
        <dbReference type="ARBA" id="ARBA00022723"/>
    </source>
</evidence>
<comment type="caution">
    <text evidence="8">The sequence shown here is derived from an EMBL/GenBank/DDBJ whole genome shotgun (WGS) entry which is preliminary data.</text>
</comment>
<dbReference type="GO" id="GO:0046872">
    <property type="term" value="F:metal ion binding"/>
    <property type="evidence" value="ECO:0007669"/>
    <property type="project" value="UniProtKB-KW"/>
</dbReference>
<evidence type="ECO:0000256" key="7">
    <source>
        <dbReference type="SAM" id="MobiDB-lite"/>
    </source>
</evidence>
<gene>
    <name evidence="8" type="ORF">PACLA_8A036467</name>
</gene>
<evidence type="ECO:0000256" key="3">
    <source>
        <dbReference type="ARBA" id="ARBA00022490"/>
    </source>
</evidence>
<protein>
    <submittedName>
        <fullName evidence="8">60 kDa SS-A Ro ribonucleo</fullName>
    </submittedName>
</protein>
<dbReference type="PANTHER" id="PTHR14202">
    <property type="entry name" value="60 KDA RIBONUCLEOPROTEIN SSA/RO"/>
    <property type="match status" value="1"/>
</dbReference>
<dbReference type="PANTHER" id="PTHR14202:SF0">
    <property type="entry name" value="RNA-BINDING PROTEIN RO60"/>
    <property type="match status" value="1"/>
</dbReference>
<dbReference type="Proteomes" id="UP001152795">
    <property type="component" value="Unassembled WGS sequence"/>
</dbReference>
<comment type="similarity">
    <text evidence="2">Belongs to the Ro 60 kDa family.</text>
</comment>
<dbReference type="SUPFAM" id="SSF53300">
    <property type="entry name" value="vWA-like"/>
    <property type="match status" value="1"/>
</dbReference>
<dbReference type="OrthoDB" id="6098064at2759"/>
<evidence type="ECO:0000256" key="5">
    <source>
        <dbReference type="ARBA" id="ARBA00022884"/>
    </source>
</evidence>
<organism evidence="8 9">
    <name type="scientific">Paramuricea clavata</name>
    <name type="common">Red gorgonian</name>
    <name type="synonym">Violescent sea-whip</name>
    <dbReference type="NCBI Taxonomy" id="317549"/>
    <lineage>
        <taxon>Eukaryota</taxon>
        <taxon>Metazoa</taxon>
        <taxon>Cnidaria</taxon>
        <taxon>Anthozoa</taxon>
        <taxon>Octocorallia</taxon>
        <taxon>Malacalcyonacea</taxon>
        <taxon>Plexauridae</taxon>
        <taxon>Paramuricea</taxon>
    </lineage>
</organism>
<dbReference type="InterPro" id="IPR008858">
    <property type="entry name" value="TROVE_dom"/>
</dbReference>
<dbReference type="InterPro" id="IPR037214">
    <property type="entry name" value="TROVE_dom_sf"/>
</dbReference>
<dbReference type="InterPro" id="IPR040322">
    <property type="entry name" value="TROVE2"/>
</dbReference>
<comment type="subcellular location">
    <subcellularLocation>
        <location evidence="1">Cytoplasm</location>
    </subcellularLocation>
</comment>
<evidence type="ECO:0000313" key="8">
    <source>
        <dbReference type="EMBL" id="CAB4000495.1"/>
    </source>
</evidence>
<dbReference type="SUPFAM" id="SSF140864">
    <property type="entry name" value="TROVE domain-like"/>
    <property type="match status" value="1"/>
</dbReference>
<evidence type="ECO:0000313" key="9">
    <source>
        <dbReference type="Proteomes" id="UP001152795"/>
    </source>
</evidence>
<keyword evidence="9" id="KW-1185">Reference proteome</keyword>
<evidence type="ECO:0000256" key="6">
    <source>
        <dbReference type="ARBA" id="ARBA00023274"/>
    </source>
</evidence>
<dbReference type="Pfam" id="PF25045">
    <property type="entry name" value="vWA_Ro60"/>
    <property type="match status" value="1"/>
</dbReference>
<keyword evidence="3" id="KW-0963">Cytoplasm</keyword>
<name>A0A7D9IAC9_PARCT</name>
<dbReference type="Pfam" id="PF05731">
    <property type="entry name" value="TROVE"/>
    <property type="match status" value="1"/>
</dbReference>
<keyword evidence="4" id="KW-0479">Metal-binding</keyword>
<dbReference type="EMBL" id="CACRXK020003850">
    <property type="protein sequence ID" value="CAB4000495.1"/>
    <property type="molecule type" value="Genomic_DNA"/>
</dbReference>
<dbReference type="GO" id="GO:1990904">
    <property type="term" value="C:ribonucleoprotein complex"/>
    <property type="evidence" value="ECO:0007669"/>
    <property type="project" value="UniProtKB-KW"/>
</dbReference>